<reference evidence="2" key="1">
    <citation type="submission" date="2022-10" db="EMBL/GenBank/DDBJ databases">
        <title>Puccinia triticina Genome sequencing and assembly.</title>
        <authorList>
            <person name="Li C."/>
        </authorList>
    </citation>
    <scope>NUCLEOTIDE SEQUENCE</scope>
    <source>
        <strain evidence="2">Pt15</strain>
    </source>
</reference>
<dbReference type="InterPro" id="IPR024554">
    <property type="entry name" value="LEC1-like_C"/>
</dbReference>
<dbReference type="InterPro" id="IPR047168">
    <property type="entry name" value="LEC1-like"/>
</dbReference>
<dbReference type="PANTHER" id="PTHR47185:SF1">
    <property type="entry name" value="PX DOMAIN-CONTAINING PROTEIN YPR097W"/>
    <property type="match status" value="1"/>
</dbReference>
<dbReference type="SUPFAM" id="SSF48113">
    <property type="entry name" value="Heme-dependent peroxidases"/>
    <property type="match status" value="1"/>
</dbReference>
<evidence type="ECO:0000313" key="3">
    <source>
        <dbReference type="Proteomes" id="UP001164743"/>
    </source>
</evidence>
<dbReference type="Gene3D" id="1.10.640.10">
    <property type="entry name" value="Haem peroxidase domain superfamily, animal type"/>
    <property type="match status" value="1"/>
</dbReference>
<dbReference type="Proteomes" id="UP001164743">
    <property type="component" value="Chromosome 17A"/>
</dbReference>
<dbReference type="PANTHER" id="PTHR47185">
    <property type="entry name" value="PX DOMAIN-CONTAINING PROTEIN YPR097W"/>
    <property type="match status" value="1"/>
</dbReference>
<sequence>MFSFGLYEEIQEFKEDAKKVAVKIADDRLCEQIKKFVEAPREIQELCEEDAKSENVNLMAVILRSPKGPKLNKAAYQRIQQASQAYEQYKTYRLIFASILHTSNKFLIKAMARGENVQRAPQPKMGRSQRGRIHEGHGLSKYKVTPATVGGAETVKQGTYERDPATGKFRDEDIARILRDATYDVAGAFGAQHSPAVLRWIDCQGMRTARDVWRACTLNEFREYLGLKAFESFEEWNSDETIANTMEDLVGRQR</sequence>
<evidence type="ECO:0000259" key="1">
    <source>
        <dbReference type="Pfam" id="PF12825"/>
    </source>
</evidence>
<keyword evidence="3" id="KW-1185">Reference proteome</keyword>
<feature type="domain" description="PX" evidence="1">
    <location>
        <begin position="1"/>
        <end position="92"/>
    </location>
</feature>
<name>A0ABY7D988_9BASI</name>
<proteinExistence type="predicted"/>
<dbReference type="GeneID" id="77805335"/>
<dbReference type="Pfam" id="PF12825">
    <property type="entry name" value="DUF3818"/>
    <property type="match status" value="1"/>
</dbReference>
<organism evidence="2 3">
    <name type="scientific">Puccinia triticina</name>
    <dbReference type="NCBI Taxonomy" id="208348"/>
    <lineage>
        <taxon>Eukaryota</taxon>
        <taxon>Fungi</taxon>
        <taxon>Dikarya</taxon>
        <taxon>Basidiomycota</taxon>
        <taxon>Pucciniomycotina</taxon>
        <taxon>Pucciniomycetes</taxon>
        <taxon>Pucciniales</taxon>
        <taxon>Pucciniaceae</taxon>
        <taxon>Puccinia</taxon>
    </lineage>
</organism>
<dbReference type="RefSeq" id="XP_053028407.1">
    <property type="nucleotide sequence ID" value="XM_053164440.1"/>
</dbReference>
<evidence type="ECO:0000313" key="2">
    <source>
        <dbReference type="EMBL" id="WAQ92852.1"/>
    </source>
</evidence>
<dbReference type="EMBL" id="CP110437">
    <property type="protein sequence ID" value="WAQ92852.1"/>
    <property type="molecule type" value="Genomic_DNA"/>
</dbReference>
<accession>A0ABY7D988</accession>
<gene>
    <name evidence="2" type="ORF">PtA15_17A334</name>
</gene>
<dbReference type="InterPro" id="IPR037120">
    <property type="entry name" value="Haem_peroxidase_sf_animal"/>
</dbReference>
<protein>
    <recommendedName>
        <fullName evidence="1">PX domain-containing protein</fullName>
    </recommendedName>
</protein>
<dbReference type="InterPro" id="IPR010255">
    <property type="entry name" value="Haem_peroxidase_sf"/>
</dbReference>